<dbReference type="Proteomes" id="UP000032025">
    <property type="component" value="Unassembled WGS sequence"/>
</dbReference>
<protein>
    <submittedName>
        <fullName evidence="1">DNA, contig: SP665</fullName>
    </submittedName>
</protein>
<proteinExistence type="predicted"/>
<sequence length="85" mass="9263">MIFASYPNGLYDSQPMSGNGPVDIWTMIASGIERDGDRAARSHLDAGFPIYVANADTPDGTVVRIDPDGSRRLVRFDGAGEHRLR</sequence>
<reference evidence="1 2" key="1">
    <citation type="submission" date="2014-08" db="EMBL/GenBank/DDBJ databases">
        <title>Whole genome shotgun sequence of Sphingomonas paucimobilis NBRC 13935.</title>
        <authorList>
            <person name="Hosoyama A."/>
            <person name="Hashimoto M."/>
            <person name="Hosoyama Y."/>
            <person name="Noguchi M."/>
            <person name="Uohara A."/>
            <person name="Ohji S."/>
            <person name="Katano-Makiyama Y."/>
            <person name="Ichikawa N."/>
            <person name="Kimura A."/>
            <person name="Yamazoe A."/>
            <person name="Fujita N."/>
        </authorList>
    </citation>
    <scope>NUCLEOTIDE SEQUENCE [LARGE SCALE GENOMIC DNA]</scope>
    <source>
        <strain evidence="1 2">NBRC 13935</strain>
    </source>
</reference>
<accession>A0A0C9NHU6</accession>
<dbReference type="AlphaFoldDB" id="A0A0C9NHU6"/>
<evidence type="ECO:0000313" key="1">
    <source>
        <dbReference type="EMBL" id="GAN15797.1"/>
    </source>
</evidence>
<gene>
    <name evidence="1" type="ORF">SP6_65_00100</name>
</gene>
<organism evidence="1 2">
    <name type="scientific">Sphingomonas paucimobilis NBRC 13935</name>
    <dbReference type="NCBI Taxonomy" id="1219050"/>
    <lineage>
        <taxon>Bacteria</taxon>
        <taxon>Pseudomonadati</taxon>
        <taxon>Pseudomonadota</taxon>
        <taxon>Alphaproteobacteria</taxon>
        <taxon>Sphingomonadales</taxon>
        <taxon>Sphingomonadaceae</taxon>
        <taxon>Sphingomonas</taxon>
    </lineage>
</organism>
<keyword evidence="2" id="KW-1185">Reference proteome</keyword>
<dbReference type="EMBL" id="BBJS01000065">
    <property type="protein sequence ID" value="GAN15797.1"/>
    <property type="molecule type" value="Genomic_DNA"/>
</dbReference>
<evidence type="ECO:0000313" key="2">
    <source>
        <dbReference type="Proteomes" id="UP000032025"/>
    </source>
</evidence>
<comment type="caution">
    <text evidence="1">The sequence shown here is derived from an EMBL/GenBank/DDBJ whole genome shotgun (WGS) entry which is preliminary data.</text>
</comment>
<name>A0A0C9NHU6_SPHPI</name>